<organism evidence="2 3">
    <name type="scientific">Petromyces alliaceus</name>
    <name type="common">Aspergillus alliaceus</name>
    <dbReference type="NCBI Taxonomy" id="209559"/>
    <lineage>
        <taxon>Eukaryota</taxon>
        <taxon>Fungi</taxon>
        <taxon>Dikarya</taxon>
        <taxon>Ascomycota</taxon>
        <taxon>Pezizomycotina</taxon>
        <taxon>Eurotiomycetes</taxon>
        <taxon>Eurotiomycetidae</taxon>
        <taxon>Eurotiales</taxon>
        <taxon>Aspergillaceae</taxon>
        <taxon>Aspergillus</taxon>
        <taxon>Aspergillus subgen. Circumdati</taxon>
    </lineage>
</organism>
<gene>
    <name evidence="2" type="ORF">ETB97_004849</name>
</gene>
<evidence type="ECO:0000313" key="3">
    <source>
        <dbReference type="Proteomes" id="UP000541154"/>
    </source>
</evidence>
<dbReference type="AlphaFoldDB" id="A0A8H6ADZ7"/>
<reference evidence="2 3" key="1">
    <citation type="submission" date="2019-04" db="EMBL/GenBank/DDBJ databases">
        <title>Aspergillus burnettii sp. nov., novel species from soil in southeast Queensland.</title>
        <authorList>
            <person name="Gilchrist C.L.M."/>
            <person name="Pitt J.I."/>
            <person name="Lange L."/>
            <person name="Lacey H.J."/>
            <person name="Vuong D."/>
            <person name="Midgley D.J."/>
            <person name="Greenfield P."/>
            <person name="Bradbury M."/>
            <person name="Lacey E."/>
            <person name="Busk P.K."/>
            <person name="Pilgaard B."/>
            <person name="Chooi Y.H."/>
            <person name="Piggott A.M."/>
        </authorList>
    </citation>
    <scope>NUCLEOTIDE SEQUENCE [LARGE SCALE GENOMIC DNA]</scope>
    <source>
        <strain evidence="2 3">FRR 5400</strain>
    </source>
</reference>
<feature type="region of interest" description="Disordered" evidence="1">
    <location>
        <begin position="64"/>
        <end position="85"/>
    </location>
</feature>
<evidence type="ECO:0000313" key="2">
    <source>
        <dbReference type="EMBL" id="KAF5865266.1"/>
    </source>
</evidence>
<sequence length="116" mass="12787">MSAQTEGEGATSYAAHGPLIGTKYKRMGNRKGQGFAYMRSQAHPPGRCSLLFWNLAQSQARKSMIAHRSEEDHQQVHGSAVDHETHVKVHRLRATLIESLGEHDIQADEATPIANS</sequence>
<evidence type="ECO:0000256" key="1">
    <source>
        <dbReference type="SAM" id="MobiDB-lite"/>
    </source>
</evidence>
<name>A0A8H6ADZ7_PETAA</name>
<keyword evidence="3" id="KW-1185">Reference proteome</keyword>
<dbReference type="EMBL" id="SPNV01000022">
    <property type="protein sequence ID" value="KAF5865266.1"/>
    <property type="molecule type" value="Genomic_DNA"/>
</dbReference>
<accession>A0A8H6ADZ7</accession>
<protein>
    <submittedName>
        <fullName evidence="2">Uncharacterized protein</fullName>
    </submittedName>
</protein>
<proteinExistence type="predicted"/>
<feature type="compositionally biased region" description="Basic and acidic residues" evidence="1">
    <location>
        <begin position="67"/>
        <end position="85"/>
    </location>
</feature>
<dbReference type="Proteomes" id="UP000541154">
    <property type="component" value="Unassembled WGS sequence"/>
</dbReference>
<comment type="caution">
    <text evidence="2">The sequence shown here is derived from an EMBL/GenBank/DDBJ whole genome shotgun (WGS) entry which is preliminary data.</text>
</comment>